<organism evidence="2 3">
    <name type="scientific">Gymnopilus dilepis</name>
    <dbReference type="NCBI Taxonomy" id="231916"/>
    <lineage>
        <taxon>Eukaryota</taxon>
        <taxon>Fungi</taxon>
        <taxon>Dikarya</taxon>
        <taxon>Basidiomycota</taxon>
        <taxon>Agaricomycotina</taxon>
        <taxon>Agaricomycetes</taxon>
        <taxon>Agaricomycetidae</taxon>
        <taxon>Agaricales</taxon>
        <taxon>Agaricineae</taxon>
        <taxon>Hymenogastraceae</taxon>
        <taxon>Gymnopilus</taxon>
    </lineage>
</organism>
<dbReference type="AlphaFoldDB" id="A0A409YR16"/>
<feature type="compositionally biased region" description="Basic and acidic residues" evidence="1">
    <location>
        <begin position="13"/>
        <end position="23"/>
    </location>
</feature>
<dbReference type="InParanoid" id="A0A409YR16"/>
<sequence>MSGSGESDASEDVLSRNRDKELKSNYTNPPQFYDDSKAREQSTPNLAGNLQETPTHRGSDIAVLVELSTVIDMLFNQYSAPQALR</sequence>
<name>A0A409YR16_9AGAR</name>
<dbReference type="EMBL" id="NHYE01000482">
    <property type="protein sequence ID" value="PPR05443.1"/>
    <property type="molecule type" value="Genomic_DNA"/>
</dbReference>
<keyword evidence="3" id="KW-1185">Reference proteome</keyword>
<feature type="region of interest" description="Disordered" evidence="1">
    <location>
        <begin position="1"/>
        <end position="56"/>
    </location>
</feature>
<evidence type="ECO:0000313" key="2">
    <source>
        <dbReference type="EMBL" id="PPR05443.1"/>
    </source>
</evidence>
<gene>
    <name evidence="2" type="ORF">CVT26_011321</name>
</gene>
<dbReference type="Proteomes" id="UP000284706">
    <property type="component" value="Unassembled WGS sequence"/>
</dbReference>
<reference evidence="2 3" key="1">
    <citation type="journal article" date="2018" name="Evol. Lett.">
        <title>Horizontal gene cluster transfer increased hallucinogenic mushroom diversity.</title>
        <authorList>
            <person name="Reynolds H.T."/>
            <person name="Vijayakumar V."/>
            <person name="Gluck-Thaler E."/>
            <person name="Korotkin H.B."/>
            <person name="Matheny P.B."/>
            <person name="Slot J.C."/>
        </authorList>
    </citation>
    <scope>NUCLEOTIDE SEQUENCE [LARGE SCALE GENOMIC DNA]</scope>
    <source>
        <strain evidence="2 3">SRW20</strain>
    </source>
</reference>
<proteinExistence type="predicted"/>
<evidence type="ECO:0000256" key="1">
    <source>
        <dbReference type="SAM" id="MobiDB-lite"/>
    </source>
</evidence>
<feature type="compositionally biased region" description="Polar residues" evidence="1">
    <location>
        <begin position="41"/>
        <end position="53"/>
    </location>
</feature>
<evidence type="ECO:0000313" key="3">
    <source>
        <dbReference type="Proteomes" id="UP000284706"/>
    </source>
</evidence>
<protein>
    <submittedName>
        <fullName evidence="2">Uncharacterized protein</fullName>
    </submittedName>
</protein>
<comment type="caution">
    <text evidence="2">The sequence shown here is derived from an EMBL/GenBank/DDBJ whole genome shotgun (WGS) entry which is preliminary data.</text>
</comment>
<accession>A0A409YR16</accession>